<organism evidence="1 2">
    <name type="scientific">Minwuia thermotolerans</name>
    <dbReference type="NCBI Taxonomy" id="2056226"/>
    <lineage>
        <taxon>Bacteria</taxon>
        <taxon>Pseudomonadati</taxon>
        <taxon>Pseudomonadota</taxon>
        <taxon>Alphaproteobacteria</taxon>
        <taxon>Minwuiales</taxon>
        <taxon>Minwuiaceae</taxon>
        <taxon>Minwuia</taxon>
    </lineage>
</organism>
<dbReference type="RefSeq" id="WP_109793210.1">
    <property type="nucleotide sequence ID" value="NZ_PHIG01000031.1"/>
</dbReference>
<dbReference type="EMBL" id="PHIG01000031">
    <property type="protein sequence ID" value="PJK29935.1"/>
    <property type="molecule type" value="Genomic_DNA"/>
</dbReference>
<dbReference type="AlphaFoldDB" id="A0A2M9G2K9"/>
<sequence length="127" mass="13786">MPFLLETRLVALTEAEFEGALRGDVDPRSLEGARECWRHDGLIETPEKLVDHLEQTGRHYRRRLTATPEATAGVPDWIRRLAPGAVVSTAGVARALCCSMSHAAAFVSAAVAAGVLTVDGDRYRRSS</sequence>
<protein>
    <submittedName>
        <fullName evidence="1">Uncharacterized protein</fullName>
    </submittedName>
</protein>
<evidence type="ECO:0000313" key="1">
    <source>
        <dbReference type="EMBL" id="PJK29935.1"/>
    </source>
</evidence>
<reference evidence="1 2" key="1">
    <citation type="submission" date="2017-11" db="EMBL/GenBank/DDBJ databases">
        <title>Draft genome sequence of Rhizobiales bacterium SY3-13.</title>
        <authorList>
            <person name="Sun C."/>
        </authorList>
    </citation>
    <scope>NUCLEOTIDE SEQUENCE [LARGE SCALE GENOMIC DNA]</scope>
    <source>
        <strain evidence="1 2">SY3-13</strain>
    </source>
</reference>
<gene>
    <name evidence="1" type="ORF">CVT23_09205</name>
</gene>
<proteinExistence type="predicted"/>
<accession>A0A2M9G2K9</accession>
<name>A0A2M9G2K9_9PROT</name>
<evidence type="ECO:0000313" key="2">
    <source>
        <dbReference type="Proteomes" id="UP000229498"/>
    </source>
</evidence>
<dbReference type="Proteomes" id="UP000229498">
    <property type="component" value="Unassembled WGS sequence"/>
</dbReference>
<keyword evidence="2" id="KW-1185">Reference proteome</keyword>
<comment type="caution">
    <text evidence="1">The sequence shown here is derived from an EMBL/GenBank/DDBJ whole genome shotgun (WGS) entry which is preliminary data.</text>
</comment>